<dbReference type="EMBL" id="AGWM01000005">
    <property type="protein sequence ID" value="EPD27567.1"/>
    <property type="molecule type" value="Genomic_DNA"/>
</dbReference>
<dbReference type="HOGENOM" id="CLU_123202_1_0_11"/>
<protein>
    <recommendedName>
        <fullName evidence="1">Bacterial SCP orthologue domain-containing protein</fullName>
    </recommendedName>
</protein>
<dbReference type="Pfam" id="PF17844">
    <property type="entry name" value="SCP_3"/>
    <property type="match status" value="1"/>
</dbReference>
<dbReference type="SUPFAM" id="SSF55718">
    <property type="entry name" value="SCP-like"/>
    <property type="match status" value="1"/>
</dbReference>
<proteinExistence type="predicted"/>
<dbReference type="InterPro" id="IPR041629">
    <property type="entry name" value="SCP_3"/>
</dbReference>
<evidence type="ECO:0000259" key="1">
    <source>
        <dbReference type="Pfam" id="PF17844"/>
    </source>
</evidence>
<comment type="caution">
    <text evidence="2">The sequence shown here is derived from an EMBL/GenBank/DDBJ whole genome shotgun (WGS) entry which is preliminary data.</text>
</comment>
<keyword evidence="3" id="KW-1185">Reference proteome</keyword>
<dbReference type="STRING" id="59505.FB03_05820"/>
<dbReference type="Proteomes" id="UP000014393">
    <property type="component" value="Unassembled WGS sequence"/>
</dbReference>
<dbReference type="PATRIC" id="fig|883067.3.peg.561"/>
<accession>S2W4K8</accession>
<gene>
    <name evidence="2" type="ORF">HMPREF9237_00556</name>
</gene>
<dbReference type="eggNOG" id="COG3255">
    <property type="taxonomic scope" value="Bacteria"/>
</dbReference>
<dbReference type="RefSeq" id="WP_016442194.1">
    <property type="nucleotide sequence ID" value="NZ_KE150262.1"/>
</dbReference>
<evidence type="ECO:0000313" key="3">
    <source>
        <dbReference type="Proteomes" id="UP000014393"/>
    </source>
</evidence>
<feature type="domain" description="Bacterial SCP orthologue" evidence="1">
    <location>
        <begin position="27"/>
        <end position="116"/>
    </location>
</feature>
<dbReference type="InterPro" id="IPR036527">
    <property type="entry name" value="SCP2_sterol-bd_dom_sf"/>
</dbReference>
<sequence length="138" mass="14770">MTRKIDSADALPLLSRFHAGEELSASESRTAVRFLLEELAARHPGHAVEIRVPYVGAVQAVAGVRHRRGTPPNVVECDAGTFLGLCVGTLNWDEAVASGRVDASGTRANLSEFLPLVHVAGSARLAEGVERRTEGMER</sequence>
<evidence type="ECO:0000313" key="2">
    <source>
        <dbReference type="EMBL" id="EPD27567.1"/>
    </source>
</evidence>
<reference evidence="2 3" key="1">
    <citation type="submission" date="2013-05" db="EMBL/GenBank/DDBJ databases">
        <title>The Genome Sequence of Actinobaculum schaalii FB123-CNA2.</title>
        <authorList>
            <consortium name="The Broad Institute Genomics Platform"/>
            <person name="Earl A."/>
            <person name="Ward D."/>
            <person name="Feldgarden M."/>
            <person name="Gevers D."/>
            <person name="Saerens B."/>
            <person name="Vaneechoutte M."/>
            <person name="Walker B."/>
            <person name="Young S."/>
            <person name="Zeng Q."/>
            <person name="Gargeya S."/>
            <person name="Fitzgerald M."/>
            <person name="Haas B."/>
            <person name="Abouelleil A."/>
            <person name="Allen A.W."/>
            <person name="Alvarado L."/>
            <person name="Arachchi H.M."/>
            <person name="Berlin A.M."/>
            <person name="Chapman S.B."/>
            <person name="Gainer-Dewar J."/>
            <person name="Goldberg J."/>
            <person name="Griggs A."/>
            <person name="Gujja S."/>
            <person name="Hansen M."/>
            <person name="Howarth C."/>
            <person name="Imamovic A."/>
            <person name="Ireland A."/>
            <person name="Larimer J."/>
            <person name="McCowan C."/>
            <person name="Murphy C."/>
            <person name="Pearson M."/>
            <person name="Poon T.W."/>
            <person name="Priest M."/>
            <person name="Roberts A."/>
            <person name="Saif S."/>
            <person name="Shea T."/>
            <person name="Sisk P."/>
            <person name="Sykes S."/>
            <person name="Wortman J."/>
            <person name="Nusbaum C."/>
            <person name="Birren B."/>
        </authorList>
    </citation>
    <scope>NUCLEOTIDE SEQUENCE [LARGE SCALE GENOMIC DNA]</scope>
    <source>
        <strain evidence="2 3">FB123-CNA-2</strain>
    </source>
</reference>
<name>S2W4K8_9ACTO</name>
<organism evidence="2 3">
    <name type="scientific">Actinotignum schaalii FB123-CNA-2</name>
    <dbReference type="NCBI Taxonomy" id="883067"/>
    <lineage>
        <taxon>Bacteria</taxon>
        <taxon>Bacillati</taxon>
        <taxon>Actinomycetota</taxon>
        <taxon>Actinomycetes</taxon>
        <taxon>Actinomycetales</taxon>
        <taxon>Actinomycetaceae</taxon>
        <taxon>Actinotignum</taxon>
    </lineage>
</organism>
<dbReference type="AlphaFoldDB" id="S2W4K8"/>
<dbReference type="Gene3D" id="3.30.1050.40">
    <property type="match status" value="1"/>
</dbReference>